<dbReference type="CTD" id="197"/>
<feature type="domain" description="Cystatin fetuin-A-type" evidence="8">
    <location>
        <begin position="149"/>
        <end position="260"/>
    </location>
</feature>
<keyword evidence="5" id="KW-1015">Disulfide bond</keyword>
<keyword evidence="3 7" id="KW-0732">Signal</keyword>
<dbReference type="PROSITE" id="PS01255">
    <property type="entry name" value="FETUIN_2"/>
    <property type="match status" value="1"/>
</dbReference>
<evidence type="ECO:0000256" key="5">
    <source>
        <dbReference type="ARBA" id="ARBA00023157"/>
    </source>
</evidence>
<dbReference type="FunFam" id="3.10.450.10:FF:000009">
    <property type="entry name" value="Alpha-2-HS-glycoprotein 2"/>
    <property type="match status" value="1"/>
</dbReference>
<dbReference type="GeneID" id="102382116"/>
<dbReference type="KEGG" id="asn:102382116"/>
<evidence type="ECO:0000256" key="4">
    <source>
        <dbReference type="ARBA" id="ARBA00022737"/>
    </source>
</evidence>
<feature type="signal peptide" evidence="7">
    <location>
        <begin position="1"/>
        <end position="18"/>
    </location>
</feature>
<dbReference type="AlphaFoldDB" id="A0A1U7R4L0"/>
<evidence type="ECO:0000259" key="8">
    <source>
        <dbReference type="PROSITE" id="PS51529"/>
    </source>
</evidence>
<dbReference type="PROSITE" id="PS51529">
    <property type="entry name" value="CYSTATIN_FETUIN_A"/>
    <property type="match status" value="2"/>
</dbReference>
<dbReference type="GO" id="GO:0004869">
    <property type="term" value="F:cysteine-type endopeptidase inhibitor activity"/>
    <property type="evidence" value="ECO:0007669"/>
    <property type="project" value="InterPro"/>
</dbReference>
<dbReference type="STRING" id="38654.A0A1U7R4L0"/>
<keyword evidence="2" id="KW-0964">Secreted</keyword>
<keyword evidence="4" id="KW-0677">Repeat</keyword>
<dbReference type="InterPro" id="IPR000010">
    <property type="entry name" value="Cystatin_dom"/>
</dbReference>
<dbReference type="InParanoid" id="A0A1U7R4L0"/>
<dbReference type="CDD" id="cd00042">
    <property type="entry name" value="CY"/>
    <property type="match status" value="2"/>
</dbReference>
<evidence type="ECO:0000313" key="9">
    <source>
        <dbReference type="Proteomes" id="UP000189705"/>
    </source>
</evidence>
<feature type="chain" id="PRO_5010526841" evidence="7">
    <location>
        <begin position="19"/>
        <end position="347"/>
    </location>
</feature>
<dbReference type="InterPro" id="IPR001363">
    <property type="entry name" value="Prot_inh_fetuin_CS"/>
</dbReference>
<evidence type="ECO:0000256" key="2">
    <source>
        <dbReference type="ARBA" id="ARBA00022525"/>
    </source>
</evidence>
<dbReference type="GO" id="GO:0031012">
    <property type="term" value="C:extracellular matrix"/>
    <property type="evidence" value="ECO:0007669"/>
    <property type="project" value="TreeGrafter"/>
</dbReference>
<organism evidence="9 10">
    <name type="scientific">Alligator sinensis</name>
    <name type="common">Chinese alligator</name>
    <dbReference type="NCBI Taxonomy" id="38654"/>
    <lineage>
        <taxon>Eukaryota</taxon>
        <taxon>Metazoa</taxon>
        <taxon>Chordata</taxon>
        <taxon>Craniata</taxon>
        <taxon>Vertebrata</taxon>
        <taxon>Euteleostomi</taxon>
        <taxon>Archelosauria</taxon>
        <taxon>Archosauria</taxon>
        <taxon>Crocodylia</taxon>
        <taxon>Alligatoridae</taxon>
        <taxon>Alligatorinae</taxon>
        <taxon>Alligator</taxon>
    </lineage>
</organism>
<evidence type="ECO:0000256" key="3">
    <source>
        <dbReference type="ARBA" id="ARBA00022729"/>
    </source>
</evidence>
<dbReference type="Gene3D" id="3.10.450.10">
    <property type="match status" value="2"/>
</dbReference>
<comment type="subcellular location">
    <subcellularLocation>
        <location evidence="1">Secreted</location>
    </subcellularLocation>
</comment>
<accession>A0A1U7R4L0</accession>
<protein>
    <submittedName>
        <fullName evidence="10">Alpha-2-HS-glycoprotein</fullName>
    </submittedName>
</protein>
<dbReference type="InterPro" id="IPR046350">
    <property type="entry name" value="Cystatin_sf"/>
</dbReference>
<name>A0A1U7R4L0_ALLSI</name>
<dbReference type="Pfam" id="PF00031">
    <property type="entry name" value="Cystatin"/>
    <property type="match status" value="1"/>
</dbReference>
<reference evidence="10" key="1">
    <citation type="submission" date="2025-08" db="UniProtKB">
        <authorList>
            <consortium name="RefSeq"/>
        </authorList>
    </citation>
    <scope>IDENTIFICATION</scope>
</reference>
<dbReference type="PANTHER" id="PTHR13814:SF6">
    <property type="entry name" value="ALPHA-2-HS-GLYCOPROTEIN"/>
    <property type="match status" value="1"/>
</dbReference>
<evidence type="ECO:0000313" key="10">
    <source>
        <dbReference type="RefSeq" id="XP_006017187.1"/>
    </source>
</evidence>
<evidence type="ECO:0000256" key="6">
    <source>
        <dbReference type="ARBA" id="ARBA00023180"/>
    </source>
</evidence>
<dbReference type="InterPro" id="IPR025760">
    <property type="entry name" value="Cystatin_Fetuin_A"/>
</dbReference>
<keyword evidence="6" id="KW-0325">Glycoprotein</keyword>
<dbReference type="RefSeq" id="XP_006017187.1">
    <property type="nucleotide sequence ID" value="XM_006017125.3"/>
</dbReference>
<evidence type="ECO:0000256" key="7">
    <source>
        <dbReference type="SAM" id="SignalP"/>
    </source>
</evidence>
<dbReference type="SMART" id="SM00043">
    <property type="entry name" value="CY"/>
    <property type="match status" value="2"/>
</dbReference>
<dbReference type="PANTHER" id="PTHR13814">
    <property type="entry name" value="FETUIN"/>
    <property type="match status" value="1"/>
</dbReference>
<sequence length="347" mass="37704">MKAFVALILLVQIAVYQTKPHGPKPIGPSPPLGMRDCDSPEGEEAAAVAVDYINAHHAHGYKYALNRIEKLRVLPTGPSSERVILELDLLETKCHVLNPLPLENCTVRELTGHAVEGDCDVKLLRKDGKLSVLAASCHSSPDSAEDIIKICPDCPLLIPLNDTRVVKTVELLLDQYHSTNDVYFTLIEIARAQMQAPNAIFVEFAISATNCSSKDASEHAEACQALSGDQATFGFCVGSVMHVPNENIQVECEVYAPQPDVVHPVLAKDTVGLLSVPVHGFSHHNLRHSHSSHFNDSSESNSAEVSVAYTLSPKLVVKRTVSEPEHPGGVLDPLHPGCPGRVRHFRI</sequence>
<dbReference type="OrthoDB" id="8780871at2759"/>
<dbReference type="SUPFAM" id="SSF54403">
    <property type="entry name" value="Cystatin/monellin"/>
    <property type="match status" value="2"/>
</dbReference>
<evidence type="ECO:0000256" key="1">
    <source>
        <dbReference type="ARBA" id="ARBA00004613"/>
    </source>
</evidence>
<proteinExistence type="predicted"/>
<dbReference type="GO" id="GO:0072562">
    <property type="term" value="C:blood microparticle"/>
    <property type="evidence" value="ECO:0007669"/>
    <property type="project" value="TreeGrafter"/>
</dbReference>
<feature type="domain" description="Cystatin fetuin-A-type" evidence="8">
    <location>
        <begin position="28"/>
        <end position="138"/>
    </location>
</feature>
<keyword evidence="9" id="KW-1185">Reference proteome</keyword>
<dbReference type="Proteomes" id="UP000189705">
    <property type="component" value="Unplaced"/>
</dbReference>
<dbReference type="eggNOG" id="ENOG502RYRI">
    <property type="taxonomic scope" value="Eukaryota"/>
</dbReference>
<gene>
    <name evidence="10" type="primary">AHSG</name>
</gene>
<dbReference type="InterPro" id="IPR050735">
    <property type="entry name" value="Kininogen_Fetuin_HRG"/>
</dbReference>